<keyword evidence="2" id="KW-1185">Reference proteome</keyword>
<dbReference type="HOGENOM" id="CLU_1208733_0_0_11"/>
<name>K0V0M8_MYCVA</name>
<dbReference type="Proteomes" id="UP000006072">
    <property type="component" value="Unassembled WGS sequence"/>
</dbReference>
<dbReference type="eggNOG" id="ENOG5030USK">
    <property type="taxonomic scope" value="Bacteria"/>
</dbReference>
<accession>K0V0M8</accession>
<evidence type="ECO:0000313" key="1">
    <source>
        <dbReference type="EMBL" id="EJZ12601.1"/>
    </source>
</evidence>
<gene>
    <name evidence="1" type="ORF">MVAC_00925</name>
</gene>
<proteinExistence type="predicted"/>
<protein>
    <submittedName>
        <fullName evidence="1">Uncharacterized protein</fullName>
    </submittedName>
</protein>
<dbReference type="EMBL" id="ALQA01000002">
    <property type="protein sequence ID" value="EJZ12601.1"/>
    <property type="molecule type" value="Genomic_DNA"/>
</dbReference>
<organism evidence="1 2">
    <name type="scientific">Mycolicibacterium vaccae ATCC 25954</name>
    <dbReference type="NCBI Taxonomy" id="1194972"/>
    <lineage>
        <taxon>Bacteria</taxon>
        <taxon>Bacillati</taxon>
        <taxon>Actinomycetota</taxon>
        <taxon>Actinomycetes</taxon>
        <taxon>Mycobacteriales</taxon>
        <taxon>Mycobacteriaceae</taxon>
        <taxon>Mycolicibacterium</taxon>
    </lineage>
</organism>
<evidence type="ECO:0000313" key="2">
    <source>
        <dbReference type="Proteomes" id="UP000006072"/>
    </source>
</evidence>
<dbReference type="AlphaFoldDB" id="K0V0M8"/>
<comment type="caution">
    <text evidence="1">The sequence shown here is derived from an EMBL/GenBank/DDBJ whole genome shotgun (WGS) entry which is preliminary data.</text>
</comment>
<reference evidence="1 2" key="1">
    <citation type="journal article" date="2012" name="J. Bacteriol.">
        <title>Complete Genome Sequence of Mycobacterium vaccae Type Strain ATCC 25954.</title>
        <authorList>
            <person name="Ho Y.S."/>
            <person name="Adroub S.A."/>
            <person name="Abadi M."/>
            <person name="Al Alwan B."/>
            <person name="Alkhateeb R."/>
            <person name="Gao G."/>
            <person name="Ragab A."/>
            <person name="Ali S."/>
            <person name="van Soolingen D."/>
            <person name="Bitter W."/>
            <person name="Pain A."/>
            <person name="Abdallah A.M."/>
        </authorList>
    </citation>
    <scope>NUCLEOTIDE SEQUENCE [LARGE SCALE GENOMIC DNA]</scope>
    <source>
        <strain evidence="1 2">ATCC 25954</strain>
    </source>
</reference>
<sequence length="232" mass="24153">MDAAGGGVGSGSSNDLPWASVFDSAANLRALSAIQAEGFRAASELVDRFVRMASTGIGANGRQAQAVTVPAAEDRADLFGATGLEPFVASWWLLVDQFLNLSSPLREQRPSGEEATMDLAAATASGGVRLELAPPGVATAEMCLRNSQYVDLGNIRLRCGGLLAHDGAQIGADRVRFEPEIVPMPGRSSRGVMVQIELGCGAVPGTYRGMVLADGHPDVWLPVVLVVQVGVP</sequence>
<dbReference type="PATRIC" id="fig|1194972.3.peg.190"/>
<dbReference type="RefSeq" id="WP_003928138.1">
    <property type="nucleotide sequence ID" value="NZ_JH814683.1"/>
</dbReference>